<reference evidence="1 2" key="1">
    <citation type="submission" date="2019-02" db="EMBL/GenBank/DDBJ databases">
        <title>Deep-cultivation of Planctomycetes and their phenomic and genomic characterization uncovers novel biology.</title>
        <authorList>
            <person name="Wiegand S."/>
            <person name="Jogler M."/>
            <person name="Boedeker C."/>
            <person name="Pinto D."/>
            <person name="Vollmers J."/>
            <person name="Rivas-Marin E."/>
            <person name="Kohn T."/>
            <person name="Peeters S.H."/>
            <person name="Heuer A."/>
            <person name="Rast P."/>
            <person name="Oberbeckmann S."/>
            <person name="Bunk B."/>
            <person name="Jeske O."/>
            <person name="Meyerdierks A."/>
            <person name="Storesund J.E."/>
            <person name="Kallscheuer N."/>
            <person name="Luecker S."/>
            <person name="Lage O.M."/>
            <person name="Pohl T."/>
            <person name="Merkel B.J."/>
            <person name="Hornburger P."/>
            <person name="Mueller R.-W."/>
            <person name="Bruemmer F."/>
            <person name="Labrenz M."/>
            <person name="Spormann A.M."/>
            <person name="Op den Camp H."/>
            <person name="Overmann J."/>
            <person name="Amann R."/>
            <person name="Jetten M.S.M."/>
            <person name="Mascher T."/>
            <person name="Medema M.H."/>
            <person name="Devos D.P."/>
            <person name="Kaster A.-K."/>
            <person name="Ovreas L."/>
            <person name="Rohde M."/>
            <person name="Galperin M.Y."/>
            <person name="Jogler C."/>
        </authorList>
    </citation>
    <scope>NUCLEOTIDE SEQUENCE [LARGE SCALE GENOMIC DNA]</scope>
    <source>
        <strain evidence="1 2">Mal4</strain>
    </source>
</reference>
<dbReference type="OrthoDB" id="9182871at2"/>
<dbReference type="GO" id="GO:0030638">
    <property type="term" value="P:polyketide metabolic process"/>
    <property type="evidence" value="ECO:0007669"/>
    <property type="project" value="InterPro"/>
</dbReference>
<evidence type="ECO:0000313" key="1">
    <source>
        <dbReference type="EMBL" id="QDU38975.1"/>
    </source>
</evidence>
<proteinExistence type="predicted"/>
<dbReference type="KEGG" id="mri:Mal4_33070"/>
<sequence>MNNDNVARSLRWFEEVWNQRRTETIDELLTDESCGELEGATVRGPKEFKEHVHAQFLAAFPDLKFTVEGTVAEGDEVVIRWRATGTHQGDGLGLKATGQPISFRGMTWQQFRDGKLVGGWDCWNQEALMSKLRAAGG</sequence>
<dbReference type="InterPro" id="IPR009959">
    <property type="entry name" value="Cyclase_SnoaL-like"/>
</dbReference>
<dbReference type="AlphaFoldDB" id="A0A517Z925"/>
<dbReference type="InterPro" id="IPR032710">
    <property type="entry name" value="NTF2-like_dom_sf"/>
</dbReference>
<dbReference type="Gene3D" id="3.10.450.50">
    <property type="match status" value="1"/>
</dbReference>
<dbReference type="PANTHER" id="PTHR38436">
    <property type="entry name" value="POLYKETIDE CYCLASE SNOAL-LIKE DOMAIN"/>
    <property type="match status" value="1"/>
</dbReference>
<dbReference type="Pfam" id="PF07366">
    <property type="entry name" value="SnoaL"/>
    <property type="match status" value="1"/>
</dbReference>
<dbReference type="EMBL" id="CP036275">
    <property type="protein sequence ID" value="QDU38975.1"/>
    <property type="molecule type" value="Genomic_DNA"/>
</dbReference>
<gene>
    <name evidence="1" type="ORF">Mal4_33070</name>
</gene>
<name>A0A517Z925_9PLAN</name>
<dbReference type="PANTHER" id="PTHR38436:SF1">
    <property type="entry name" value="ESTER CYCLASE"/>
    <property type="match status" value="1"/>
</dbReference>
<dbReference type="Proteomes" id="UP000320496">
    <property type="component" value="Chromosome"/>
</dbReference>
<accession>A0A517Z925</accession>
<organism evidence="1 2">
    <name type="scientific">Maioricimonas rarisocia</name>
    <dbReference type="NCBI Taxonomy" id="2528026"/>
    <lineage>
        <taxon>Bacteria</taxon>
        <taxon>Pseudomonadati</taxon>
        <taxon>Planctomycetota</taxon>
        <taxon>Planctomycetia</taxon>
        <taxon>Planctomycetales</taxon>
        <taxon>Planctomycetaceae</taxon>
        <taxon>Maioricimonas</taxon>
    </lineage>
</organism>
<protein>
    <submittedName>
        <fullName evidence="1">SnoaL-like polyketide cyclase</fullName>
    </submittedName>
</protein>
<keyword evidence="2" id="KW-1185">Reference proteome</keyword>
<dbReference type="SUPFAM" id="SSF54427">
    <property type="entry name" value="NTF2-like"/>
    <property type="match status" value="1"/>
</dbReference>
<evidence type="ECO:0000313" key="2">
    <source>
        <dbReference type="Proteomes" id="UP000320496"/>
    </source>
</evidence>
<dbReference type="RefSeq" id="WP_145370207.1">
    <property type="nucleotide sequence ID" value="NZ_CP036275.1"/>
</dbReference>